<dbReference type="Pfam" id="PF00877">
    <property type="entry name" value="NLPC_P60"/>
    <property type="match status" value="1"/>
</dbReference>
<evidence type="ECO:0000313" key="6">
    <source>
        <dbReference type="EMBL" id="MBP0438906.1"/>
    </source>
</evidence>
<name>A0A8J7RKH7_9HYPH</name>
<evidence type="ECO:0000256" key="4">
    <source>
        <dbReference type="ARBA" id="ARBA00022807"/>
    </source>
</evidence>
<dbReference type="Proteomes" id="UP000666240">
    <property type="component" value="Unassembled WGS sequence"/>
</dbReference>
<gene>
    <name evidence="6" type="ORF">J5Y06_09620</name>
</gene>
<dbReference type="NCBIfam" id="TIGR02219">
    <property type="entry name" value="phage_NlpC_fam"/>
    <property type="match status" value="1"/>
</dbReference>
<evidence type="ECO:0000256" key="2">
    <source>
        <dbReference type="ARBA" id="ARBA00022670"/>
    </source>
</evidence>
<keyword evidence="7" id="KW-1185">Reference proteome</keyword>
<dbReference type="AlphaFoldDB" id="A0A8J7RKH7"/>
<evidence type="ECO:0000256" key="1">
    <source>
        <dbReference type="ARBA" id="ARBA00007074"/>
    </source>
</evidence>
<keyword evidence="3" id="KW-0378">Hydrolase</keyword>
<comment type="caution">
    <text evidence="6">The sequence shown here is derived from an EMBL/GenBank/DDBJ whole genome shotgun (WGS) entry which is preliminary data.</text>
</comment>
<feature type="domain" description="NlpC/P60" evidence="5">
    <location>
        <begin position="5"/>
        <end position="149"/>
    </location>
</feature>
<dbReference type="PROSITE" id="PS51935">
    <property type="entry name" value="NLPC_P60"/>
    <property type="match status" value="1"/>
</dbReference>
<protein>
    <submittedName>
        <fullName evidence="6">C40 family peptidase</fullName>
    </submittedName>
</protein>
<keyword evidence="4" id="KW-0788">Thiol protease</keyword>
<proteinExistence type="inferred from homology"/>
<organism evidence="6 7">
    <name type="scientific">Tianweitania sediminis</name>
    <dbReference type="NCBI Taxonomy" id="1502156"/>
    <lineage>
        <taxon>Bacteria</taxon>
        <taxon>Pseudomonadati</taxon>
        <taxon>Pseudomonadota</taxon>
        <taxon>Alphaproteobacteria</taxon>
        <taxon>Hyphomicrobiales</taxon>
        <taxon>Phyllobacteriaceae</taxon>
        <taxon>Tianweitania</taxon>
    </lineage>
</organism>
<comment type="similarity">
    <text evidence="1">Belongs to the peptidase C40 family.</text>
</comment>
<dbReference type="RefSeq" id="WP_209334908.1">
    <property type="nucleotide sequence ID" value="NZ_JAGIYY010000002.1"/>
</dbReference>
<sequence>MRTEACINERVVAEALSWRGTPYRHQGRQRSVGCDCLGLIVGVWQGLYGKAPAMVPDTYSLDWAETGADGLLLQAARAHFRACPSSPEIGVPAPGNLMLLRWHENAPATHCAIALPQNRMIHAYERHGVVVSALNRHWRNRIAGVFAFPAHI</sequence>
<accession>A0A8J7RKH7</accession>
<dbReference type="EMBL" id="JAGIYY010000002">
    <property type="protein sequence ID" value="MBP0438906.1"/>
    <property type="molecule type" value="Genomic_DNA"/>
</dbReference>
<evidence type="ECO:0000313" key="7">
    <source>
        <dbReference type="Proteomes" id="UP000666240"/>
    </source>
</evidence>
<evidence type="ECO:0000259" key="5">
    <source>
        <dbReference type="PROSITE" id="PS51935"/>
    </source>
</evidence>
<dbReference type="InterPro" id="IPR011929">
    <property type="entry name" value="Phage_pept_NlpC/P60"/>
</dbReference>
<reference evidence="6" key="1">
    <citation type="submission" date="2021-03" db="EMBL/GenBank/DDBJ databases">
        <title>Genome sequencing and assembly of Tianweitania sediminis.</title>
        <authorList>
            <person name="Chhetri G."/>
        </authorList>
    </citation>
    <scope>NUCLEOTIDE SEQUENCE</scope>
    <source>
        <strain evidence="6">Z8</strain>
    </source>
</reference>
<dbReference type="SUPFAM" id="SSF54001">
    <property type="entry name" value="Cysteine proteinases"/>
    <property type="match status" value="1"/>
</dbReference>
<keyword evidence="2" id="KW-0645">Protease</keyword>
<dbReference type="InterPro" id="IPR000064">
    <property type="entry name" value="NLP_P60_dom"/>
</dbReference>
<dbReference type="GO" id="GO:0006508">
    <property type="term" value="P:proteolysis"/>
    <property type="evidence" value="ECO:0007669"/>
    <property type="project" value="UniProtKB-KW"/>
</dbReference>
<evidence type="ECO:0000256" key="3">
    <source>
        <dbReference type="ARBA" id="ARBA00022801"/>
    </source>
</evidence>
<dbReference type="InterPro" id="IPR038765">
    <property type="entry name" value="Papain-like_cys_pep_sf"/>
</dbReference>
<dbReference type="Gene3D" id="3.90.1720.10">
    <property type="entry name" value="endopeptidase domain like (from Nostoc punctiforme)"/>
    <property type="match status" value="1"/>
</dbReference>
<dbReference type="GO" id="GO:0008234">
    <property type="term" value="F:cysteine-type peptidase activity"/>
    <property type="evidence" value="ECO:0007669"/>
    <property type="project" value="UniProtKB-KW"/>
</dbReference>